<name>A0A151SU14_CAJCA</name>
<feature type="compositionally biased region" description="Polar residues" evidence="1">
    <location>
        <begin position="50"/>
        <end position="68"/>
    </location>
</feature>
<dbReference type="Proteomes" id="UP000075243">
    <property type="component" value="Chromosome 11"/>
</dbReference>
<dbReference type="Pfam" id="PF13650">
    <property type="entry name" value="Asp_protease_2"/>
    <property type="match status" value="1"/>
</dbReference>
<dbReference type="AlphaFoldDB" id="A0A151SU14"/>
<dbReference type="Gene3D" id="2.40.70.10">
    <property type="entry name" value="Acid Proteases"/>
    <property type="match status" value="1"/>
</dbReference>
<keyword evidence="3" id="KW-1185">Reference proteome</keyword>
<dbReference type="Gramene" id="C.cajan_04512.t">
    <property type="protein sequence ID" value="C.cajan_04512.t"/>
    <property type="gene ID" value="C.cajan_04512"/>
</dbReference>
<protein>
    <submittedName>
        <fullName evidence="2">Uncharacterized protein</fullName>
    </submittedName>
</protein>
<proteinExistence type="predicted"/>
<dbReference type="InterPro" id="IPR021109">
    <property type="entry name" value="Peptidase_aspartic_dom_sf"/>
</dbReference>
<evidence type="ECO:0000313" key="2">
    <source>
        <dbReference type="EMBL" id="KYP58324.1"/>
    </source>
</evidence>
<evidence type="ECO:0000313" key="3">
    <source>
        <dbReference type="Proteomes" id="UP000075243"/>
    </source>
</evidence>
<accession>A0A151SU14</accession>
<dbReference type="CDD" id="cd00303">
    <property type="entry name" value="retropepsin_like"/>
    <property type="match status" value="1"/>
</dbReference>
<organism evidence="2 3">
    <name type="scientific">Cajanus cajan</name>
    <name type="common">Pigeon pea</name>
    <name type="synonym">Cajanus indicus</name>
    <dbReference type="NCBI Taxonomy" id="3821"/>
    <lineage>
        <taxon>Eukaryota</taxon>
        <taxon>Viridiplantae</taxon>
        <taxon>Streptophyta</taxon>
        <taxon>Embryophyta</taxon>
        <taxon>Tracheophyta</taxon>
        <taxon>Spermatophyta</taxon>
        <taxon>Magnoliopsida</taxon>
        <taxon>eudicotyledons</taxon>
        <taxon>Gunneridae</taxon>
        <taxon>Pentapetalae</taxon>
        <taxon>rosids</taxon>
        <taxon>fabids</taxon>
        <taxon>Fabales</taxon>
        <taxon>Fabaceae</taxon>
        <taxon>Papilionoideae</taxon>
        <taxon>50 kb inversion clade</taxon>
        <taxon>NPAAA clade</taxon>
        <taxon>indigoferoid/millettioid clade</taxon>
        <taxon>Phaseoleae</taxon>
        <taxon>Cajanus</taxon>
    </lineage>
</organism>
<evidence type="ECO:0000256" key="1">
    <source>
        <dbReference type="SAM" id="MobiDB-lite"/>
    </source>
</evidence>
<reference evidence="2 3" key="1">
    <citation type="journal article" date="2012" name="Nat. Biotechnol.">
        <title>Draft genome sequence of pigeonpea (Cajanus cajan), an orphan legume crop of resource-poor farmers.</title>
        <authorList>
            <person name="Varshney R.K."/>
            <person name="Chen W."/>
            <person name="Li Y."/>
            <person name="Bharti A.K."/>
            <person name="Saxena R.K."/>
            <person name="Schlueter J.A."/>
            <person name="Donoghue M.T."/>
            <person name="Azam S."/>
            <person name="Fan G."/>
            <person name="Whaley A.M."/>
            <person name="Farmer A.D."/>
            <person name="Sheridan J."/>
            <person name="Iwata A."/>
            <person name="Tuteja R."/>
            <person name="Penmetsa R.V."/>
            <person name="Wu W."/>
            <person name="Upadhyaya H.D."/>
            <person name="Yang S.P."/>
            <person name="Shah T."/>
            <person name="Saxena K.B."/>
            <person name="Michael T."/>
            <person name="McCombie W.R."/>
            <person name="Yang B."/>
            <person name="Zhang G."/>
            <person name="Yang H."/>
            <person name="Wang J."/>
            <person name="Spillane C."/>
            <person name="Cook D.R."/>
            <person name="May G.D."/>
            <person name="Xu X."/>
            <person name="Jackson S.A."/>
        </authorList>
    </citation>
    <scope>NUCLEOTIDE SEQUENCE [LARGE SCALE GENOMIC DNA]</scope>
    <source>
        <strain evidence="3">cv. Asha</strain>
    </source>
</reference>
<sequence>MKLKGKLFDRDILLLIDSGANHNFISQRLVTELGLTVYQTKTSFVRLGDGNQSGLSRPQQSHDSGQISHSDDRGTTGRTQRRHLLF</sequence>
<feature type="region of interest" description="Disordered" evidence="1">
    <location>
        <begin position="47"/>
        <end position="86"/>
    </location>
</feature>
<gene>
    <name evidence="2" type="ORF">KK1_004624</name>
</gene>
<dbReference type="EMBL" id="CM003613">
    <property type="protein sequence ID" value="KYP58324.1"/>
    <property type="molecule type" value="Genomic_DNA"/>
</dbReference>